<dbReference type="CDD" id="cd12108">
    <property type="entry name" value="Hr-like"/>
    <property type="match status" value="1"/>
</dbReference>
<evidence type="ECO:0000256" key="1">
    <source>
        <dbReference type="SAM" id="MobiDB-lite"/>
    </source>
</evidence>
<sequence length="197" mass="22140">MTDVDPAATRREEAIVRADGSLDDTTRPRVSNGEGRYQAGEAGQRLVRIHDHLREELRQLQDAFERVMAGHSDPAVARSMINQLTMRQNYWTLGSFCASYCRVLATHHTIEDEHMFVHLKAAQETLAPVLGRLEQEHEIIAAALSRLDAALVEMIQDPARLDGVHRAVELLADMLLSHLDYEESELVAPIDRLGLQI</sequence>
<feature type="region of interest" description="Disordered" evidence="1">
    <location>
        <begin position="18"/>
        <end position="38"/>
    </location>
</feature>
<dbReference type="InterPro" id="IPR053206">
    <property type="entry name" value="Dimeric_xanthone_biosynth"/>
</dbReference>
<dbReference type="Pfam" id="PF01814">
    <property type="entry name" value="Hemerythrin"/>
    <property type="match status" value="1"/>
</dbReference>
<organism evidence="3 4">
    <name type="scientific">Salinactinospora qingdaonensis</name>
    <dbReference type="NCBI Taxonomy" id="702744"/>
    <lineage>
        <taxon>Bacteria</taxon>
        <taxon>Bacillati</taxon>
        <taxon>Actinomycetota</taxon>
        <taxon>Actinomycetes</taxon>
        <taxon>Streptosporangiales</taxon>
        <taxon>Nocardiopsidaceae</taxon>
        <taxon>Salinactinospora</taxon>
    </lineage>
</organism>
<protein>
    <recommendedName>
        <fullName evidence="2">Hemerythrin-like domain-containing protein</fullName>
    </recommendedName>
</protein>
<gene>
    <name evidence="3" type="ORF">GCM10022402_02490</name>
</gene>
<accession>A0ABP7EXY7</accession>
<evidence type="ECO:0000313" key="4">
    <source>
        <dbReference type="Proteomes" id="UP001500908"/>
    </source>
</evidence>
<comment type="caution">
    <text evidence="3">The sequence shown here is derived from an EMBL/GenBank/DDBJ whole genome shotgun (WGS) entry which is preliminary data.</text>
</comment>
<reference evidence="4" key="1">
    <citation type="journal article" date="2019" name="Int. J. Syst. Evol. Microbiol.">
        <title>The Global Catalogue of Microorganisms (GCM) 10K type strain sequencing project: providing services to taxonomists for standard genome sequencing and annotation.</title>
        <authorList>
            <consortium name="The Broad Institute Genomics Platform"/>
            <consortium name="The Broad Institute Genome Sequencing Center for Infectious Disease"/>
            <person name="Wu L."/>
            <person name="Ma J."/>
        </authorList>
    </citation>
    <scope>NUCLEOTIDE SEQUENCE [LARGE SCALE GENOMIC DNA]</scope>
    <source>
        <strain evidence="4">JCM 17137</strain>
    </source>
</reference>
<dbReference type="EMBL" id="BAABDD010000001">
    <property type="protein sequence ID" value="GAA3725332.1"/>
    <property type="molecule type" value="Genomic_DNA"/>
</dbReference>
<keyword evidence="4" id="KW-1185">Reference proteome</keyword>
<evidence type="ECO:0000259" key="2">
    <source>
        <dbReference type="Pfam" id="PF01814"/>
    </source>
</evidence>
<feature type="domain" description="Hemerythrin-like" evidence="2">
    <location>
        <begin position="45"/>
        <end position="187"/>
    </location>
</feature>
<proteinExistence type="predicted"/>
<dbReference type="Proteomes" id="UP001500908">
    <property type="component" value="Unassembled WGS sequence"/>
</dbReference>
<evidence type="ECO:0000313" key="3">
    <source>
        <dbReference type="EMBL" id="GAA3725332.1"/>
    </source>
</evidence>
<dbReference type="PANTHER" id="PTHR38048">
    <property type="entry name" value="EXPRESSED PROTEIN"/>
    <property type="match status" value="1"/>
</dbReference>
<dbReference type="PANTHER" id="PTHR38048:SF1">
    <property type="entry name" value="HEMERYTHRIN-LIKE DOMAIN-CONTAINING PROTEIN"/>
    <property type="match status" value="1"/>
</dbReference>
<dbReference type="RefSeq" id="WP_344966370.1">
    <property type="nucleotide sequence ID" value="NZ_BAABDD010000001.1"/>
</dbReference>
<name>A0ABP7EXY7_9ACTN</name>
<dbReference type="InterPro" id="IPR012312">
    <property type="entry name" value="Hemerythrin-like"/>
</dbReference>
<dbReference type="Gene3D" id="1.20.120.520">
    <property type="entry name" value="nmb1532 protein domain like"/>
    <property type="match status" value="1"/>
</dbReference>